<feature type="transmembrane region" description="Helical" evidence="5">
    <location>
        <begin position="225"/>
        <end position="244"/>
    </location>
</feature>
<dbReference type="Proteomes" id="UP000199673">
    <property type="component" value="Unassembled WGS sequence"/>
</dbReference>
<dbReference type="InterPro" id="IPR002645">
    <property type="entry name" value="STAS_dom"/>
</dbReference>
<evidence type="ECO:0000256" key="2">
    <source>
        <dbReference type="ARBA" id="ARBA00022692"/>
    </source>
</evidence>
<keyword evidence="3 5" id="KW-1133">Transmembrane helix</keyword>
<dbReference type="Pfam" id="PF01740">
    <property type="entry name" value="STAS"/>
    <property type="match status" value="1"/>
</dbReference>
<dbReference type="CDD" id="cd07042">
    <property type="entry name" value="STAS_SulP_like_sulfate_transporter"/>
    <property type="match status" value="1"/>
</dbReference>
<organism evidence="7 8">
    <name type="scientific">Algoriphagus locisalis</name>
    <dbReference type="NCBI Taxonomy" id="305507"/>
    <lineage>
        <taxon>Bacteria</taxon>
        <taxon>Pseudomonadati</taxon>
        <taxon>Bacteroidota</taxon>
        <taxon>Cytophagia</taxon>
        <taxon>Cytophagales</taxon>
        <taxon>Cyclobacteriaceae</taxon>
        <taxon>Algoriphagus</taxon>
    </lineage>
</organism>
<feature type="transmembrane region" description="Helical" evidence="5">
    <location>
        <begin position="80"/>
        <end position="101"/>
    </location>
</feature>
<keyword evidence="8" id="KW-1185">Reference proteome</keyword>
<feature type="transmembrane region" description="Helical" evidence="5">
    <location>
        <begin position="167"/>
        <end position="185"/>
    </location>
</feature>
<dbReference type="STRING" id="305507.SAMN04489724_2735"/>
<evidence type="ECO:0000256" key="3">
    <source>
        <dbReference type="ARBA" id="ARBA00022989"/>
    </source>
</evidence>
<feature type="transmembrane region" description="Helical" evidence="5">
    <location>
        <begin position="319"/>
        <end position="340"/>
    </location>
</feature>
<reference evidence="8" key="1">
    <citation type="submission" date="2016-10" db="EMBL/GenBank/DDBJ databases">
        <authorList>
            <person name="Varghese N."/>
            <person name="Submissions S."/>
        </authorList>
    </citation>
    <scope>NUCLEOTIDE SEQUENCE [LARGE SCALE GENOMIC DNA]</scope>
    <source>
        <strain evidence="8">DSM 23445</strain>
    </source>
</reference>
<evidence type="ECO:0000259" key="6">
    <source>
        <dbReference type="PROSITE" id="PS50801"/>
    </source>
</evidence>
<feature type="transmembrane region" description="Helical" evidence="5">
    <location>
        <begin position="277"/>
        <end position="299"/>
    </location>
</feature>
<feature type="transmembrane region" description="Helical" evidence="5">
    <location>
        <begin position="406"/>
        <end position="439"/>
    </location>
</feature>
<sequence>MTIHLENIWREYNNPFSQIKFRIELFVYLCSLFSTNAASVAKPIHTLKQYFNLFDFSQRVDYKTEVLSGLTVAMALIPEAVAFAFIAGLSPLTGLYAAFMMGLVTSILGGRPGMISGATGAVAVVIVTLAATHGVEYVFAAVVLAGILQVSAGALKLGKLMRLVPHPVIFGFVNGLAIIIFMSQLDQFKDGNGNWLTGNTMYILVGLVLLTMLIIWGLPKLTKAVPSSLTAILVVFGVVSLLNLDTKTVGDMASIQGGFPPFHLPAVPLTWETLQIIFPYAAIVAGVGLIESLLTLNIIDEITETRGRGNKEAIAQGIANMLSGVFSGMGGCAMIGQSLINISSGARARLSGIVAAVMLLVFIMFGSSLIEQVPMAALTGLMIMVSIGTFEWASLRTFTKMPKSDVFLMVLVTLITAFLHNLALAVLVGVILAALFFAWDNAKRIRARKNIDENGVKHYEMFGPLFFGSISAFNEKFDVLNDPAEVIIDFQESRVVDMSAIEALNKLTERYHKVGKKVHLKHLSPDCRRLLENADELIDINVIEDPTYKLAVDKV</sequence>
<feature type="transmembrane region" description="Helical" evidence="5">
    <location>
        <begin position="346"/>
        <end position="366"/>
    </location>
</feature>
<dbReference type="SUPFAM" id="SSF52091">
    <property type="entry name" value="SpoIIaa-like"/>
    <property type="match status" value="1"/>
</dbReference>
<gene>
    <name evidence="7" type="ORF">SAMN04489724_2735</name>
</gene>
<name>A0A1I7BUW4_9BACT</name>
<protein>
    <submittedName>
        <fullName evidence="7">Sulfate permease, SulP family</fullName>
    </submittedName>
</protein>
<evidence type="ECO:0000256" key="5">
    <source>
        <dbReference type="SAM" id="Phobius"/>
    </source>
</evidence>
<evidence type="ECO:0000313" key="7">
    <source>
        <dbReference type="EMBL" id="SFT90952.1"/>
    </source>
</evidence>
<dbReference type="Pfam" id="PF00916">
    <property type="entry name" value="Sulfate_transp"/>
    <property type="match status" value="1"/>
</dbReference>
<dbReference type="InterPro" id="IPR052706">
    <property type="entry name" value="Membrane-Transporter-like"/>
</dbReference>
<dbReference type="AlphaFoldDB" id="A0A1I7BUW4"/>
<accession>A0A1I7BUW4</accession>
<dbReference type="EMBL" id="FPBF01000003">
    <property type="protein sequence ID" value="SFT90952.1"/>
    <property type="molecule type" value="Genomic_DNA"/>
</dbReference>
<feature type="domain" description="STAS" evidence="6">
    <location>
        <begin position="454"/>
        <end position="532"/>
    </location>
</feature>
<dbReference type="InterPro" id="IPR011547">
    <property type="entry name" value="SLC26A/SulP_dom"/>
</dbReference>
<keyword evidence="2 5" id="KW-0812">Transmembrane</keyword>
<proteinExistence type="predicted"/>
<dbReference type="Gene3D" id="3.30.750.24">
    <property type="entry name" value="STAS domain"/>
    <property type="match status" value="1"/>
</dbReference>
<keyword evidence="4 5" id="KW-0472">Membrane</keyword>
<evidence type="ECO:0000256" key="1">
    <source>
        <dbReference type="ARBA" id="ARBA00004141"/>
    </source>
</evidence>
<feature type="transmembrane region" description="Helical" evidence="5">
    <location>
        <begin position="373"/>
        <end position="394"/>
    </location>
</feature>
<feature type="transmembrane region" description="Helical" evidence="5">
    <location>
        <begin position="200"/>
        <end position="218"/>
    </location>
</feature>
<dbReference type="PROSITE" id="PS50801">
    <property type="entry name" value="STAS"/>
    <property type="match status" value="1"/>
</dbReference>
<feature type="transmembrane region" description="Helical" evidence="5">
    <location>
        <begin position="113"/>
        <end position="131"/>
    </location>
</feature>
<dbReference type="PANTHER" id="PTHR43310">
    <property type="entry name" value="SULFATE TRANSPORTER YBAR-RELATED"/>
    <property type="match status" value="1"/>
</dbReference>
<evidence type="ECO:0000313" key="8">
    <source>
        <dbReference type="Proteomes" id="UP000199673"/>
    </source>
</evidence>
<dbReference type="InterPro" id="IPR036513">
    <property type="entry name" value="STAS_dom_sf"/>
</dbReference>
<evidence type="ECO:0000256" key="4">
    <source>
        <dbReference type="ARBA" id="ARBA00023136"/>
    </source>
</evidence>
<comment type="subcellular location">
    <subcellularLocation>
        <location evidence="1">Membrane</location>
        <topology evidence="1">Multi-pass membrane protein</topology>
    </subcellularLocation>
</comment>
<dbReference type="PANTHER" id="PTHR43310:SF1">
    <property type="entry name" value="SULFATE TRANSPORTER YBAR-RELATED"/>
    <property type="match status" value="1"/>
</dbReference>
<dbReference type="GO" id="GO:0016020">
    <property type="term" value="C:membrane"/>
    <property type="evidence" value="ECO:0007669"/>
    <property type="project" value="UniProtKB-SubCell"/>
</dbReference>